<keyword evidence="2" id="KW-0455">Luminescence</keyword>
<feature type="domain" description="FAD-binding FR-type" evidence="4">
    <location>
        <begin position="1"/>
        <end position="98"/>
    </location>
</feature>
<gene>
    <name evidence="5" type="ORF">THMIRHAS_01290</name>
</gene>
<dbReference type="Pfam" id="PF00175">
    <property type="entry name" value="NAD_binding_1"/>
    <property type="match status" value="1"/>
</dbReference>
<proteinExistence type="inferred from homology"/>
<name>A0A6F8PRP5_9GAMM</name>
<dbReference type="GO" id="GO:0008218">
    <property type="term" value="P:bioluminescence"/>
    <property type="evidence" value="ECO:0007669"/>
    <property type="project" value="UniProtKB-KW"/>
</dbReference>
<dbReference type="InterPro" id="IPR039261">
    <property type="entry name" value="FNR_nucleotide-bd"/>
</dbReference>
<dbReference type="PANTHER" id="PTHR47354:SF7">
    <property type="entry name" value="NAD(P)H-FLAVIN REDUCTASE"/>
    <property type="match status" value="1"/>
</dbReference>
<dbReference type="RefSeq" id="WP_173269318.1">
    <property type="nucleotide sequence ID" value="NZ_AP021889.1"/>
</dbReference>
<evidence type="ECO:0000256" key="3">
    <source>
        <dbReference type="ARBA" id="ARBA00038177"/>
    </source>
</evidence>
<dbReference type="InterPro" id="IPR008333">
    <property type="entry name" value="Cbr1-like_FAD-bd_dom"/>
</dbReference>
<dbReference type="GO" id="GO:0016491">
    <property type="term" value="F:oxidoreductase activity"/>
    <property type="evidence" value="ECO:0007669"/>
    <property type="project" value="UniProtKB-KW"/>
</dbReference>
<dbReference type="Proteomes" id="UP000501726">
    <property type="component" value="Chromosome"/>
</dbReference>
<dbReference type="SUPFAM" id="SSF52343">
    <property type="entry name" value="Ferredoxin reductase-like, C-terminal NADP-linked domain"/>
    <property type="match status" value="1"/>
</dbReference>
<evidence type="ECO:0000256" key="2">
    <source>
        <dbReference type="ARBA" id="ARBA00023223"/>
    </source>
</evidence>
<dbReference type="AlphaFoldDB" id="A0A6F8PRP5"/>
<organism evidence="5 6">
    <name type="scientific">Thiosulfatimonas sediminis</name>
    <dbReference type="NCBI Taxonomy" id="2675054"/>
    <lineage>
        <taxon>Bacteria</taxon>
        <taxon>Pseudomonadati</taxon>
        <taxon>Pseudomonadota</taxon>
        <taxon>Gammaproteobacteria</taxon>
        <taxon>Thiotrichales</taxon>
        <taxon>Piscirickettsiaceae</taxon>
        <taxon>Thiosulfatimonas</taxon>
    </lineage>
</organism>
<dbReference type="SUPFAM" id="SSF63380">
    <property type="entry name" value="Riboflavin synthase domain-like"/>
    <property type="match status" value="1"/>
</dbReference>
<dbReference type="InterPro" id="IPR017927">
    <property type="entry name" value="FAD-bd_FR_type"/>
</dbReference>
<comment type="similarity">
    <text evidence="3">Belongs to the Fre/LuxG FAD/NAD(P) flavoprotein oxidoreductase family.</text>
</comment>
<dbReference type="InterPro" id="IPR017938">
    <property type="entry name" value="Riboflavin_synthase-like_b-brl"/>
</dbReference>
<dbReference type="KEGG" id="tse:THMIRHAS_01290"/>
<reference evidence="6" key="1">
    <citation type="submission" date="2019-11" db="EMBL/GenBank/DDBJ databases">
        <title>Isolation and characterization of two novel species in the genus Thiomicrorhabdus.</title>
        <authorList>
            <person name="Mochizuki J."/>
            <person name="Kojima H."/>
            <person name="Fukui M."/>
        </authorList>
    </citation>
    <scope>NUCLEOTIDE SEQUENCE [LARGE SCALE GENOMIC DNA]</scope>
    <source>
        <strain evidence="6">aks77</strain>
    </source>
</reference>
<evidence type="ECO:0000259" key="4">
    <source>
        <dbReference type="PROSITE" id="PS51384"/>
    </source>
</evidence>
<dbReference type="EMBL" id="AP021889">
    <property type="protein sequence ID" value="BBP44756.1"/>
    <property type="molecule type" value="Genomic_DNA"/>
</dbReference>
<dbReference type="Pfam" id="PF00970">
    <property type="entry name" value="FAD_binding_6"/>
    <property type="match status" value="1"/>
</dbReference>
<dbReference type="CDD" id="cd06189">
    <property type="entry name" value="flavin_oxioreductase"/>
    <property type="match status" value="1"/>
</dbReference>
<dbReference type="InterPro" id="IPR050415">
    <property type="entry name" value="MRET"/>
</dbReference>
<keyword evidence="6" id="KW-1185">Reference proteome</keyword>
<protein>
    <recommendedName>
        <fullName evidence="4">FAD-binding FR-type domain-containing protein</fullName>
    </recommendedName>
</protein>
<evidence type="ECO:0000313" key="5">
    <source>
        <dbReference type="EMBL" id="BBP44756.1"/>
    </source>
</evidence>
<keyword evidence="1" id="KW-0560">Oxidoreductase</keyword>
<evidence type="ECO:0000313" key="6">
    <source>
        <dbReference type="Proteomes" id="UP000501726"/>
    </source>
</evidence>
<dbReference type="InterPro" id="IPR001433">
    <property type="entry name" value="OxRdtase_FAD/NAD-bd"/>
</dbReference>
<dbReference type="PANTHER" id="PTHR47354">
    <property type="entry name" value="NADH OXIDOREDUCTASE HCR"/>
    <property type="match status" value="1"/>
</dbReference>
<dbReference type="Gene3D" id="2.40.30.10">
    <property type="entry name" value="Translation factors"/>
    <property type="match status" value="1"/>
</dbReference>
<dbReference type="PROSITE" id="PS51384">
    <property type="entry name" value="FAD_FR"/>
    <property type="match status" value="1"/>
</dbReference>
<evidence type="ECO:0000256" key="1">
    <source>
        <dbReference type="ARBA" id="ARBA00023002"/>
    </source>
</evidence>
<accession>A0A6F8PRP5</accession>
<dbReference type="PRINTS" id="PR00410">
    <property type="entry name" value="PHEHYDRXLASE"/>
</dbReference>
<sequence length="224" mass="25490">MSVHTVTLVHKEFYNPTIINLILKPQQPMQYHAGQYIMLGFKEDELKPFSIAAAPREDGLIECHIRDHDQSEWMQRLFALEAGDQLIIEGPKEQMQLADNHLPAIFVAGGTGFAPMKALLEALIRKQAAMPIHFYWGARCQSDLYMHQQMIDLSQKHPNIEYIPVISDDGDNWNGKTGLVHQQVLQDHPSLEKFQVYLCGPWPMVQTAKEAFTKAGLKAEHFVS</sequence>
<dbReference type="Gene3D" id="3.40.50.80">
    <property type="entry name" value="Nucleotide-binding domain of ferredoxin-NADP reductase (FNR) module"/>
    <property type="match status" value="1"/>
</dbReference>